<comment type="caution">
    <text evidence="2">The sequence shown here is derived from an EMBL/GenBank/DDBJ whole genome shotgun (WGS) entry which is preliminary data.</text>
</comment>
<sequence>MKAVQKQDNEEQRPNIPETRSAGITKRTALAQISNTSTQQITDNNSNSTNNSSQRLTAGQLTMRTIPRRDCFPRLQSIFIAFPTRRDVLWKIPGKLHNSTPNRDRAAILAFSGIFFLSPK</sequence>
<dbReference type="Proteomes" id="UP000499080">
    <property type="component" value="Unassembled WGS sequence"/>
</dbReference>
<accession>A0A4Y2UA49</accession>
<feature type="compositionally biased region" description="Basic and acidic residues" evidence="1">
    <location>
        <begin position="1"/>
        <end position="13"/>
    </location>
</feature>
<reference evidence="2 4" key="1">
    <citation type="journal article" date="2019" name="Sci. Rep.">
        <title>Orb-weaving spider Araneus ventricosus genome elucidates the spidroin gene catalogue.</title>
        <authorList>
            <person name="Kono N."/>
            <person name="Nakamura H."/>
            <person name="Ohtoshi R."/>
            <person name="Moran D.A.P."/>
            <person name="Shinohara A."/>
            <person name="Yoshida Y."/>
            <person name="Fujiwara M."/>
            <person name="Mori M."/>
            <person name="Tomita M."/>
            <person name="Arakawa K."/>
        </authorList>
    </citation>
    <scope>NUCLEOTIDE SEQUENCE [LARGE SCALE GENOMIC DNA]</scope>
</reference>
<evidence type="ECO:0000313" key="2">
    <source>
        <dbReference type="EMBL" id="GBO08450.1"/>
    </source>
</evidence>
<proteinExistence type="predicted"/>
<gene>
    <name evidence="2" type="ORF">AVEN_188731_1</name>
    <name evidence="3" type="ORF">AVEN_192484_1</name>
</gene>
<dbReference type="EMBL" id="BGPR01034186">
    <property type="protein sequence ID" value="GBO08451.1"/>
    <property type="molecule type" value="Genomic_DNA"/>
</dbReference>
<feature type="compositionally biased region" description="Low complexity" evidence="1">
    <location>
        <begin position="34"/>
        <end position="54"/>
    </location>
</feature>
<evidence type="ECO:0000256" key="1">
    <source>
        <dbReference type="SAM" id="MobiDB-lite"/>
    </source>
</evidence>
<dbReference type="EMBL" id="BGPR01034185">
    <property type="protein sequence ID" value="GBO08450.1"/>
    <property type="molecule type" value="Genomic_DNA"/>
</dbReference>
<feature type="region of interest" description="Disordered" evidence="1">
    <location>
        <begin position="1"/>
        <end position="61"/>
    </location>
</feature>
<dbReference type="AlphaFoldDB" id="A0A4Y2UA49"/>
<evidence type="ECO:0000313" key="3">
    <source>
        <dbReference type="EMBL" id="GBO08451.1"/>
    </source>
</evidence>
<organism evidence="2 4">
    <name type="scientific">Araneus ventricosus</name>
    <name type="common">Orbweaver spider</name>
    <name type="synonym">Epeira ventricosa</name>
    <dbReference type="NCBI Taxonomy" id="182803"/>
    <lineage>
        <taxon>Eukaryota</taxon>
        <taxon>Metazoa</taxon>
        <taxon>Ecdysozoa</taxon>
        <taxon>Arthropoda</taxon>
        <taxon>Chelicerata</taxon>
        <taxon>Arachnida</taxon>
        <taxon>Araneae</taxon>
        <taxon>Araneomorphae</taxon>
        <taxon>Entelegynae</taxon>
        <taxon>Araneoidea</taxon>
        <taxon>Araneidae</taxon>
        <taxon>Araneus</taxon>
    </lineage>
</organism>
<evidence type="ECO:0000313" key="4">
    <source>
        <dbReference type="Proteomes" id="UP000499080"/>
    </source>
</evidence>
<keyword evidence="4" id="KW-1185">Reference proteome</keyword>
<protein>
    <submittedName>
        <fullName evidence="2">Uncharacterized protein</fullName>
    </submittedName>
</protein>
<name>A0A4Y2UA49_ARAVE</name>